<evidence type="ECO:0000313" key="2">
    <source>
        <dbReference type="Proteomes" id="UP001206821"/>
    </source>
</evidence>
<dbReference type="SUPFAM" id="SSF46785">
    <property type="entry name" value="Winged helix' DNA-binding domain"/>
    <property type="match status" value="1"/>
</dbReference>
<sequence>MAIHLALVGSDTFVSTVMRAVSFDDVRFSPFIYHHPKEAATIAQQLGSFDAVFFSGSFPYAYALPYLKETLAHHVVQDETVLLTTLLHASVTQHVPLDRLTMDVNDPERLASIFASLPDMARPGVMKIDPDVSFTDVFTFHASKQPHDASLAVTSIERVHHEMLDAGYNSQLMIEPTRTIVVHVEKLIERVRHAQADAAQFAVVLYASTTRGLQTYLAALPHHGHVEVHSDTTSLLTTKGVIERALQIETLAPSDEETKIGIGYGPDYQTAHDHATIALSASTHHPIRIIDASKKLSFPGTDETIAYRVTEDRAFDLMKRLGISPANVSKIIGFAKQTHEFTAKEMTAYLHVSRRTTERLIKKLFDAGYVEVIGEEMSYAQGRPRSVYKFKLPT</sequence>
<proteinExistence type="predicted"/>
<accession>A0ABT2KW89</accession>
<dbReference type="Proteomes" id="UP001206821">
    <property type="component" value="Unassembled WGS sequence"/>
</dbReference>
<evidence type="ECO:0000313" key="1">
    <source>
        <dbReference type="EMBL" id="MCT4795202.1"/>
    </source>
</evidence>
<dbReference type="EMBL" id="JANIEK010000020">
    <property type="protein sequence ID" value="MCT4795202.1"/>
    <property type="molecule type" value="Genomic_DNA"/>
</dbReference>
<reference evidence="1 2" key="1">
    <citation type="submission" date="2022-07" db="EMBL/GenBank/DDBJ databases">
        <title>Genomic and pangenome structural analysis of the polyextremophile Exiguobacterium.</title>
        <authorList>
            <person name="Shen L."/>
        </authorList>
    </citation>
    <scope>NUCLEOTIDE SEQUENCE [LARGE SCALE GENOMIC DNA]</scope>
    <source>
        <strain evidence="1 2">12_1</strain>
    </source>
</reference>
<dbReference type="RefSeq" id="WP_051690260.1">
    <property type="nucleotide sequence ID" value="NZ_JANIEK010000020.1"/>
</dbReference>
<comment type="caution">
    <text evidence="1">The sequence shown here is derived from an EMBL/GenBank/DDBJ whole genome shotgun (WGS) entry which is preliminary data.</text>
</comment>
<dbReference type="InterPro" id="IPR036390">
    <property type="entry name" value="WH_DNA-bd_sf"/>
</dbReference>
<organism evidence="1 2">
    <name type="scientific">Exiguobacterium alkaliphilum</name>
    <dbReference type="NCBI Taxonomy" id="1428684"/>
    <lineage>
        <taxon>Bacteria</taxon>
        <taxon>Bacillati</taxon>
        <taxon>Bacillota</taxon>
        <taxon>Bacilli</taxon>
        <taxon>Bacillales</taxon>
        <taxon>Bacillales Family XII. Incertae Sedis</taxon>
        <taxon>Exiguobacterium</taxon>
    </lineage>
</organism>
<dbReference type="Gene3D" id="1.10.10.10">
    <property type="entry name" value="Winged helix-like DNA-binding domain superfamily/Winged helix DNA-binding domain"/>
    <property type="match status" value="1"/>
</dbReference>
<protein>
    <recommendedName>
        <fullName evidence="3">Helix-turn-helix type 11 domain-containing protein</fullName>
    </recommendedName>
</protein>
<name>A0ABT2KW89_9BACL</name>
<dbReference type="InterPro" id="IPR036388">
    <property type="entry name" value="WH-like_DNA-bd_sf"/>
</dbReference>
<keyword evidence="2" id="KW-1185">Reference proteome</keyword>
<gene>
    <name evidence="1" type="ORF">NQG31_06570</name>
</gene>
<evidence type="ECO:0008006" key="3">
    <source>
        <dbReference type="Google" id="ProtNLM"/>
    </source>
</evidence>